<dbReference type="Gene3D" id="3.20.20.450">
    <property type="entry name" value="EAL domain"/>
    <property type="match status" value="1"/>
</dbReference>
<evidence type="ECO:0000313" key="6">
    <source>
        <dbReference type="EMBL" id="ASJ71569.1"/>
    </source>
</evidence>
<keyword evidence="6" id="KW-0378">Hydrolase</keyword>
<dbReference type="PANTHER" id="PTHR33121:SF79">
    <property type="entry name" value="CYCLIC DI-GMP PHOSPHODIESTERASE PDED-RELATED"/>
    <property type="match status" value="1"/>
</dbReference>
<dbReference type="Proteomes" id="UP000250079">
    <property type="component" value="Chromosome"/>
</dbReference>
<dbReference type="SUPFAM" id="SSF141868">
    <property type="entry name" value="EAL domain-like"/>
    <property type="match status" value="1"/>
</dbReference>
<evidence type="ECO:0000259" key="4">
    <source>
        <dbReference type="PROSITE" id="PS50883"/>
    </source>
</evidence>
<dbReference type="InterPro" id="IPR029787">
    <property type="entry name" value="Nucleotide_cyclase"/>
</dbReference>
<dbReference type="FunFam" id="3.20.20.450:FF:000001">
    <property type="entry name" value="Cyclic di-GMP phosphodiesterase yahA"/>
    <property type="match status" value="1"/>
</dbReference>
<dbReference type="InterPro" id="IPR035919">
    <property type="entry name" value="EAL_sf"/>
</dbReference>
<dbReference type="Pfam" id="PF00563">
    <property type="entry name" value="EAL"/>
    <property type="match status" value="1"/>
</dbReference>
<dbReference type="Gene3D" id="3.30.70.270">
    <property type="match status" value="1"/>
</dbReference>
<evidence type="ECO:0000256" key="2">
    <source>
        <dbReference type="ARBA" id="ARBA00022636"/>
    </source>
</evidence>
<evidence type="ECO:0000256" key="3">
    <source>
        <dbReference type="SAM" id="Phobius"/>
    </source>
</evidence>
<evidence type="ECO:0000259" key="5">
    <source>
        <dbReference type="PROSITE" id="PS50887"/>
    </source>
</evidence>
<dbReference type="PROSITE" id="PS50887">
    <property type="entry name" value="GGDEF"/>
    <property type="match status" value="1"/>
</dbReference>
<dbReference type="InterPro" id="IPR043128">
    <property type="entry name" value="Rev_trsase/Diguanyl_cyclase"/>
</dbReference>
<dbReference type="SUPFAM" id="SSF55073">
    <property type="entry name" value="Nucleotide cyclase"/>
    <property type="match status" value="1"/>
</dbReference>
<dbReference type="SMART" id="SM00267">
    <property type="entry name" value="GGDEF"/>
    <property type="match status" value="1"/>
</dbReference>
<sequence>MKHSADDASALPSLWMYRTLDRFHRLSYSGKIMFVSFAGTHIPLIALIAYIGVTSASDMDYALKMVGVALVATLVGTTLSLIMLHHLLRPIVLTSKGLRNYIVDRTLPDLPSGFHDAAGTLMGDADFALRRLDETIDYLEHYDPASALPNRAHFLRLLAERIKNADERPLAVCVLSIERLDHITTTFGQEHGDSYLRQCVRQLQLTLEHHDALSRLDTRTFALMLETDDLDAIRATLEALDRSLSEIYHDQIDVRLGCRSGISLCPLDGCDAQGLLDDAMSALDMTAREQSRFAFFSSASRDALVESHALERDLRRALDNDDELTMHYQPIIEGETIIGAEALIRWQHPSHGMVSPEAFIPLAEESDLIELIGRWTLRTACRQIAIWREQGIRDQKIAVNLSARQFNDPTLLTYLDETLREFAIRPGTLELEVTETSAMSDAAHASTIMSKVRDLGVSIAIDDFGTGYSSMSYLRTMPFNKLKIDREFVQDIASNADRQAICRTLIALAHELKLEVLAEGTETLSEVTMLREQGCNLFQGFYFHKPMPAEELATLLKREFVLPCSHAT</sequence>
<organism evidence="6 7">
    <name type="scientific">Granulosicoccus antarcticus IMCC3135</name>
    <dbReference type="NCBI Taxonomy" id="1192854"/>
    <lineage>
        <taxon>Bacteria</taxon>
        <taxon>Pseudomonadati</taxon>
        <taxon>Pseudomonadota</taxon>
        <taxon>Gammaproteobacteria</taxon>
        <taxon>Chromatiales</taxon>
        <taxon>Granulosicoccaceae</taxon>
        <taxon>Granulosicoccus</taxon>
    </lineage>
</organism>
<dbReference type="SMART" id="SM00052">
    <property type="entry name" value="EAL"/>
    <property type="match status" value="1"/>
</dbReference>
<dbReference type="KEGG" id="gai:IMCC3135_07315"/>
<dbReference type="CDD" id="cd01948">
    <property type="entry name" value="EAL"/>
    <property type="match status" value="1"/>
</dbReference>
<dbReference type="RefSeq" id="WP_088916996.1">
    <property type="nucleotide sequence ID" value="NZ_CP018632.1"/>
</dbReference>
<keyword evidence="7" id="KW-1185">Reference proteome</keyword>
<keyword evidence="3" id="KW-0472">Membrane</keyword>
<accession>A0A2Z2NK63</accession>
<protein>
    <recommendedName>
        <fullName evidence="1">cyclic-guanylate-specific phosphodiesterase</fullName>
        <ecNumber evidence="1">3.1.4.52</ecNumber>
    </recommendedName>
</protein>
<evidence type="ECO:0000313" key="7">
    <source>
        <dbReference type="Proteomes" id="UP000250079"/>
    </source>
</evidence>
<feature type="domain" description="GGDEF" evidence="5">
    <location>
        <begin position="168"/>
        <end position="298"/>
    </location>
</feature>
<dbReference type="PROSITE" id="PS50883">
    <property type="entry name" value="EAL"/>
    <property type="match status" value="1"/>
</dbReference>
<dbReference type="EMBL" id="CP018632">
    <property type="protein sequence ID" value="ASJ71569.1"/>
    <property type="molecule type" value="Genomic_DNA"/>
</dbReference>
<name>A0A2Z2NK63_9GAMM</name>
<dbReference type="GO" id="GO:0071111">
    <property type="term" value="F:cyclic-guanylate-specific phosphodiesterase activity"/>
    <property type="evidence" value="ECO:0007669"/>
    <property type="project" value="UniProtKB-EC"/>
</dbReference>
<keyword evidence="3" id="KW-0812">Transmembrane</keyword>
<dbReference type="EC" id="3.1.4.52" evidence="1"/>
<gene>
    <name evidence="6" type="primary">gmr_1</name>
    <name evidence="6" type="ORF">IMCC3135_07315</name>
</gene>
<dbReference type="OrthoDB" id="9804951at2"/>
<keyword evidence="3" id="KW-1133">Transmembrane helix</keyword>
<dbReference type="AlphaFoldDB" id="A0A2Z2NK63"/>
<feature type="domain" description="EAL" evidence="4">
    <location>
        <begin position="307"/>
        <end position="560"/>
    </location>
</feature>
<dbReference type="Pfam" id="PF00990">
    <property type="entry name" value="GGDEF"/>
    <property type="match status" value="1"/>
</dbReference>
<feature type="transmembrane region" description="Helical" evidence="3">
    <location>
        <begin position="65"/>
        <end position="88"/>
    </location>
</feature>
<dbReference type="PANTHER" id="PTHR33121">
    <property type="entry name" value="CYCLIC DI-GMP PHOSPHODIESTERASE PDEF"/>
    <property type="match status" value="1"/>
</dbReference>
<keyword evidence="2" id="KW-0973">c-di-GMP</keyword>
<dbReference type="InterPro" id="IPR001633">
    <property type="entry name" value="EAL_dom"/>
</dbReference>
<dbReference type="InterPro" id="IPR000160">
    <property type="entry name" value="GGDEF_dom"/>
</dbReference>
<reference evidence="6 7" key="1">
    <citation type="submission" date="2016-12" db="EMBL/GenBank/DDBJ databases">
        <authorList>
            <person name="Song W.-J."/>
            <person name="Kurnit D.M."/>
        </authorList>
    </citation>
    <scope>NUCLEOTIDE SEQUENCE [LARGE SCALE GENOMIC DNA]</scope>
    <source>
        <strain evidence="6 7">IMCC3135</strain>
    </source>
</reference>
<proteinExistence type="predicted"/>
<dbReference type="InterPro" id="IPR050706">
    <property type="entry name" value="Cyclic-di-GMP_PDE-like"/>
</dbReference>
<evidence type="ECO:0000256" key="1">
    <source>
        <dbReference type="ARBA" id="ARBA00012282"/>
    </source>
</evidence>
<feature type="transmembrane region" description="Helical" evidence="3">
    <location>
        <begin position="32"/>
        <end position="53"/>
    </location>
</feature>